<evidence type="ECO:0000313" key="3">
    <source>
        <dbReference type="EMBL" id="ATD09670.1"/>
    </source>
</evidence>
<evidence type="ECO:0000256" key="1">
    <source>
        <dbReference type="SAM" id="Phobius"/>
    </source>
</evidence>
<evidence type="ECO:0000256" key="2">
    <source>
        <dbReference type="SAM" id="SignalP"/>
    </source>
</evidence>
<dbReference type="EMBL" id="CP011925">
    <property type="protein sequence ID" value="ATD09670.1"/>
    <property type="molecule type" value="Genomic_DNA"/>
</dbReference>
<keyword evidence="1" id="KW-0472">Membrane</keyword>
<keyword evidence="1" id="KW-0812">Transmembrane</keyword>
<keyword evidence="1" id="KW-1133">Transmembrane helix</keyword>
<feature type="transmembrane region" description="Helical" evidence="1">
    <location>
        <begin position="130"/>
        <end position="150"/>
    </location>
</feature>
<keyword evidence="4" id="KW-1185">Reference proteome</keyword>
<feature type="signal peptide" evidence="2">
    <location>
        <begin position="1"/>
        <end position="17"/>
    </location>
</feature>
<gene>
    <name evidence="3" type="ORF">PPIS_b0529</name>
</gene>
<feature type="chain" id="PRO_5047041795" evidence="2">
    <location>
        <begin position="18"/>
        <end position="206"/>
    </location>
</feature>
<sequence length="206" mass="23548">MKSLFRLALLTSLVAMALVMTMSATVIELVMSLMLIILVCFSREDDNSQLLTLCFAIVFILSYGVVYTLENFIYPAVTGGFMQNTFAFGSQLSLSILLLFFLRHRMTIAVLLTRGKSPTVFEKNYAEGPLYLLVIIAALVDFFALMENFIRNLDHLGVPEETAKIFWEFTFFYDYFEYLKAIPMLLCVMMLYVGLVVRTKRQPTQS</sequence>
<feature type="transmembrane region" description="Helical" evidence="1">
    <location>
        <begin position="50"/>
        <end position="69"/>
    </location>
</feature>
<organism evidence="3 4">
    <name type="scientific">Pseudoalteromonas piscicida</name>
    <dbReference type="NCBI Taxonomy" id="43662"/>
    <lineage>
        <taxon>Bacteria</taxon>
        <taxon>Pseudomonadati</taxon>
        <taxon>Pseudomonadota</taxon>
        <taxon>Gammaproteobacteria</taxon>
        <taxon>Alteromonadales</taxon>
        <taxon>Pseudoalteromonadaceae</taxon>
        <taxon>Pseudoalteromonas</taxon>
    </lineage>
</organism>
<feature type="transmembrane region" description="Helical" evidence="1">
    <location>
        <begin position="12"/>
        <end position="38"/>
    </location>
</feature>
<keyword evidence="2" id="KW-0732">Signal</keyword>
<protein>
    <submittedName>
        <fullName evidence="3">Uncharacterized protein</fullName>
    </submittedName>
</protein>
<accession>A0ABN5CJ97</accession>
<dbReference type="Proteomes" id="UP000016521">
    <property type="component" value="Chromosome II"/>
</dbReference>
<dbReference type="RefSeq" id="WP_010369860.1">
    <property type="nucleotide sequence ID" value="NZ_CP011925.1"/>
</dbReference>
<proteinExistence type="predicted"/>
<feature type="transmembrane region" description="Helical" evidence="1">
    <location>
        <begin position="178"/>
        <end position="197"/>
    </location>
</feature>
<evidence type="ECO:0000313" key="4">
    <source>
        <dbReference type="Proteomes" id="UP000016521"/>
    </source>
</evidence>
<reference evidence="3 4" key="1">
    <citation type="submission" date="2015-06" db="EMBL/GenBank/DDBJ databases">
        <authorList>
            <person name="Xie B.-B."/>
            <person name="Rong J.-C."/>
            <person name="Qin Q.-L."/>
            <person name="Zhang Y.-Z."/>
        </authorList>
    </citation>
    <scope>NUCLEOTIDE SEQUENCE [LARGE SCALE GENOMIC DNA]</scope>
    <source>
        <strain evidence="3 4">JCM 20779</strain>
    </source>
</reference>
<feature type="transmembrane region" description="Helical" evidence="1">
    <location>
        <begin position="81"/>
        <end position="102"/>
    </location>
</feature>
<name>A0ABN5CJ97_PSEO7</name>